<name>A0A0W0UIR9_9GAMM</name>
<gene>
    <name evidence="2" type="ORF">Ljam_1971</name>
</gene>
<dbReference type="RefSeq" id="WP_131762239.1">
    <property type="nucleotide sequence ID" value="NZ_CAAAJF010000002.1"/>
</dbReference>
<dbReference type="AlphaFoldDB" id="A0A0W0UIR9"/>
<keyword evidence="1" id="KW-0732">Signal</keyword>
<dbReference type="PATRIC" id="fig|455.5.peg.2077"/>
<organism evidence="2 3">
    <name type="scientific">Legionella jamestowniensis</name>
    <dbReference type="NCBI Taxonomy" id="455"/>
    <lineage>
        <taxon>Bacteria</taxon>
        <taxon>Pseudomonadati</taxon>
        <taxon>Pseudomonadota</taxon>
        <taxon>Gammaproteobacteria</taxon>
        <taxon>Legionellales</taxon>
        <taxon>Legionellaceae</taxon>
        <taxon>Legionella</taxon>
    </lineage>
</organism>
<dbReference type="InterPro" id="IPR013783">
    <property type="entry name" value="Ig-like_fold"/>
</dbReference>
<evidence type="ECO:0000256" key="1">
    <source>
        <dbReference type="SAM" id="SignalP"/>
    </source>
</evidence>
<proteinExistence type="predicted"/>
<dbReference type="Proteomes" id="UP000054715">
    <property type="component" value="Unassembled WGS sequence"/>
</dbReference>
<evidence type="ECO:0000313" key="2">
    <source>
        <dbReference type="EMBL" id="KTD07776.1"/>
    </source>
</evidence>
<dbReference type="EMBL" id="LNYG01000013">
    <property type="protein sequence ID" value="KTD07776.1"/>
    <property type="molecule type" value="Genomic_DNA"/>
</dbReference>
<feature type="chain" id="PRO_5006914127" evidence="1">
    <location>
        <begin position="24"/>
        <end position="573"/>
    </location>
</feature>
<comment type="caution">
    <text evidence="2">The sequence shown here is derived from an EMBL/GenBank/DDBJ whole genome shotgun (WGS) entry which is preliminary data.</text>
</comment>
<dbReference type="STRING" id="455.Ljam_1971"/>
<sequence>MKRIFRHLMVSIVALFWAFGAQAGAQPKFIVEVRVRAPLELINSGIGFAQYRITNKTTITRRLTMVPIPGVQVMSTGCSSVFTLAPGGSCLLNLRLVGSAMGAGVHGGPIICKTKGNTNDPDRFLCSQPLPAELLNVTIIPTHRATISVSPTILKFTENSSASIIVTNSVASGRSAENIMAHIPSNSPLRVLSTTCRPTLSPGASCRITFTSPSSTMTTVRVQGTNTNAVNVAVSVSEALISLSPTSLTFAVNDSGTVTVTNTSSAAALNVAASIPTGSSISVVNSTCPASLAPSANCTIEFTATAQETTQVTIRGTNTNIELLPITVAAQPVLTLSPTRAVLRVGGAPTSITVTNTSTQVTATQVSATLPASWGGNVIQDSSDCVSLAPGASCTLSFSSASQAFDPEVGIVVSGDNTSSTTFGLVFFINAPGQGGLVYDALGGGDYRIVTEFDSPSDIWGDNVVTSATSQSDGFGNTQTIDAVIDNGAAVFCYNDLNVSFEWYLPAIEELEAIYTILYLQGFGNFSASNYWSSTETGQNTAFILNFQDGIQSNLTPKSLSLNVRCARLIGSA</sequence>
<reference evidence="2 3" key="1">
    <citation type="submission" date="2015-11" db="EMBL/GenBank/DDBJ databases">
        <title>Genomic analysis of 38 Legionella species identifies large and diverse effector repertoires.</title>
        <authorList>
            <person name="Burstein D."/>
            <person name="Amaro F."/>
            <person name="Zusman T."/>
            <person name="Lifshitz Z."/>
            <person name="Cohen O."/>
            <person name="Gilbert J.A."/>
            <person name="Pupko T."/>
            <person name="Shuman H.A."/>
            <person name="Segal G."/>
        </authorList>
    </citation>
    <scope>NUCLEOTIDE SEQUENCE [LARGE SCALE GENOMIC DNA]</scope>
    <source>
        <strain evidence="2 3">JA-26-G1-E2</strain>
    </source>
</reference>
<accession>A0A0W0UIR9</accession>
<feature type="signal peptide" evidence="1">
    <location>
        <begin position="1"/>
        <end position="23"/>
    </location>
</feature>
<dbReference type="OrthoDB" id="5654229at2"/>
<protein>
    <submittedName>
        <fullName evidence="2">Protein with a bacterial immunoglobulin-like domain protein</fullName>
    </submittedName>
</protein>
<dbReference type="Gene3D" id="2.60.40.10">
    <property type="entry name" value="Immunoglobulins"/>
    <property type="match status" value="1"/>
</dbReference>
<evidence type="ECO:0000313" key="3">
    <source>
        <dbReference type="Proteomes" id="UP000054715"/>
    </source>
</evidence>